<dbReference type="Gene3D" id="3.80.10.10">
    <property type="entry name" value="Ribonuclease Inhibitor"/>
    <property type="match status" value="1"/>
</dbReference>
<evidence type="ECO:0000313" key="9">
    <source>
        <dbReference type="Proteomes" id="UP000631114"/>
    </source>
</evidence>
<dbReference type="InterPro" id="IPR041118">
    <property type="entry name" value="Rx_N"/>
</dbReference>
<dbReference type="InterPro" id="IPR002182">
    <property type="entry name" value="NB-ARC"/>
</dbReference>
<dbReference type="InterPro" id="IPR027417">
    <property type="entry name" value="P-loop_NTPase"/>
</dbReference>
<evidence type="ECO:0000259" key="6">
    <source>
        <dbReference type="Pfam" id="PF23559"/>
    </source>
</evidence>
<feature type="domain" description="NB-ARC" evidence="4">
    <location>
        <begin position="170"/>
        <end position="260"/>
    </location>
</feature>
<evidence type="ECO:0000256" key="3">
    <source>
        <dbReference type="ARBA" id="ARBA00022821"/>
    </source>
</evidence>
<evidence type="ECO:0000256" key="1">
    <source>
        <dbReference type="ARBA" id="ARBA00022737"/>
    </source>
</evidence>
<dbReference type="GO" id="GO:0098542">
    <property type="term" value="P:defense response to other organism"/>
    <property type="evidence" value="ECO:0007669"/>
    <property type="project" value="TreeGrafter"/>
</dbReference>
<dbReference type="SUPFAM" id="SSF52540">
    <property type="entry name" value="P-loop containing nucleoside triphosphate hydrolases"/>
    <property type="match status" value="1"/>
</dbReference>
<dbReference type="PANTHER" id="PTHR23155">
    <property type="entry name" value="DISEASE RESISTANCE PROTEIN RP"/>
    <property type="match status" value="1"/>
</dbReference>
<feature type="domain" description="Disease resistance protein winged helix" evidence="6">
    <location>
        <begin position="346"/>
        <end position="417"/>
    </location>
</feature>
<dbReference type="GO" id="GO:0043531">
    <property type="term" value="F:ADP binding"/>
    <property type="evidence" value="ECO:0007669"/>
    <property type="project" value="InterPro"/>
</dbReference>
<gene>
    <name evidence="8" type="ORF">IFM89_018115</name>
</gene>
<dbReference type="FunFam" id="1.10.10.10:FF:000322">
    <property type="entry name" value="Probable disease resistance protein At1g63360"/>
    <property type="match status" value="1"/>
</dbReference>
<dbReference type="AlphaFoldDB" id="A0A835M2U7"/>
<dbReference type="Pfam" id="PF23598">
    <property type="entry name" value="LRR_14"/>
    <property type="match status" value="1"/>
</dbReference>
<dbReference type="Gene3D" id="1.20.5.4130">
    <property type="match status" value="1"/>
</dbReference>
<dbReference type="Gene3D" id="1.10.10.10">
    <property type="entry name" value="Winged helix-like DNA-binding domain superfamily/Winged helix DNA-binding domain"/>
    <property type="match status" value="1"/>
</dbReference>
<evidence type="ECO:0000259" key="5">
    <source>
        <dbReference type="Pfam" id="PF18052"/>
    </source>
</evidence>
<comment type="caution">
    <text evidence="8">The sequence shown here is derived from an EMBL/GenBank/DDBJ whole genome shotgun (WGS) entry which is preliminary data.</text>
</comment>
<keyword evidence="9" id="KW-1185">Reference proteome</keyword>
<dbReference type="InterPro" id="IPR044974">
    <property type="entry name" value="Disease_R_plants"/>
</dbReference>
<dbReference type="InterPro" id="IPR042197">
    <property type="entry name" value="Apaf_helical"/>
</dbReference>
<evidence type="ECO:0008006" key="10">
    <source>
        <dbReference type="Google" id="ProtNLM"/>
    </source>
</evidence>
<protein>
    <recommendedName>
        <fullName evidence="10">Disease resistance RPP13-like protein 4</fullName>
    </recommendedName>
</protein>
<dbReference type="Gene3D" id="3.40.50.300">
    <property type="entry name" value="P-loop containing nucleotide triphosphate hydrolases"/>
    <property type="match status" value="1"/>
</dbReference>
<dbReference type="InterPro" id="IPR058922">
    <property type="entry name" value="WHD_DRP"/>
</dbReference>
<evidence type="ECO:0000259" key="4">
    <source>
        <dbReference type="Pfam" id="PF00931"/>
    </source>
</evidence>
<accession>A0A835M2U7</accession>
<evidence type="ECO:0000256" key="2">
    <source>
        <dbReference type="ARBA" id="ARBA00022741"/>
    </source>
</evidence>
<proteinExistence type="predicted"/>
<keyword evidence="2" id="KW-0547">Nucleotide-binding</keyword>
<reference evidence="8 9" key="1">
    <citation type="submission" date="2020-10" db="EMBL/GenBank/DDBJ databases">
        <title>The Coptis chinensis genome and diversification of protoberbering-type alkaloids.</title>
        <authorList>
            <person name="Wang B."/>
            <person name="Shu S."/>
            <person name="Song C."/>
            <person name="Liu Y."/>
        </authorList>
    </citation>
    <scope>NUCLEOTIDE SEQUENCE [LARGE SCALE GENOMIC DNA]</scope>
    <source>
        <strain evidence="8">HL-2020</strain>
        <tissue evidence="8">Leaf</tissue>
    </source>
</reference>
<dbReference type="EMBL" id="JADFTS010000003">
    <property type="protein sequence ID" value="KAF9614362.1"/>
    <property type="molecule type" value="Genomic_DNA"/>
</dbReference>
<dbReference type="OrthoDB" id="2973320at2759"/>
<feature type="domain" description="Disease resistance N-terminal" evidence="5">
    <location>
        <begin position="5"/>
        <end position="88"/>
    </location>
</feature>
<dbReference type="InterPro" id="IPR055414">
    <property type="entry name" value="LRR_R13L4/SHOC2-like"/>
</dbReference>
<dbReference type="Pfam" id="PF00931">
    <property type="entry name" value="NB-ARC"/>
    <property type="match status" value="1"/>
</dbReference>
<name>A0A835M2U7_9MAGN</name>
<dbReference type="Proteomes" id="UP000631114">
    <property type="component" value="Unassembled WGS sequence"/>
</dbReference>
<keyword evidence="1" id="KW-0677">Repeat</keyword>
<dbReference type="PRINTS" id="PR00364">
    <property type="entry name" value="DISEASERSIST"/>
</dbReference>
<dbReference type="PANTHER" id="PTHR23155:SF1172">
    <property type="entry name" value="DISEASE RESISTANCE RPP13-LIKE PROTEIN 4"/>
    <property type="match status" value="1"/>
</dbReference>
<dbReference type="Pfam" id="PF23559">
    <property type="entry name" value="WHD_DRP"/>
    <property type="match status" value="1"/>
</dbReference>
<organism evidence="8 9">
    <name type="scientific">Coptis chinensis</name>
    <dbReference type="NCBI Taxonomy" id="261450"/>
    <lineage>
        <taxon>Eukaryota</taxon>
        <taxon>Viridiplantae</taxon>
        <taxon>Streptophyta</taxon>
        <taxon>Embryophyta</taxon>
        <taxon>Tracheophyta</taxon>
        <taxon>Spermatophyta</taxon>
        <taxon>Magnoliopsida</taxon>
        <taxon>Ranunculales</taxon>
        <taxon>Ranunculaceae</taxon>
        <taxon>Coptidoideae</taxon>
        <taxon>Coptis</taxon>
    </lineage>
</organism>
<evidence type="ECO:0000313" key="8">
    <source>
        <dbReference type="EMBL" id="KAF9614362.1"/>
    </source>
</evidence>
<evidence type="ECO:0000259" key="7">
    <source>
        <dbReference type="Pfam" id="PF23598"/>
    </source>
</evidence>
<dbReference type="Pfam" id="PF18052">
    <property type="entry name" value="Rx_N"/>
    <property type="match status" value="1"/>
</dbReference>
<dbReference type="Gene3D" id="1.10.8.430">
    <property type="entry name" value="Helical domain of apoptotic protease-activating factors"/>
    <property type="match status" value="1"/>
</dbReference>
<sequence length="893" mass="101342">MGDAIVSVFVEKLINVLLDETRILFDLKDHFEKLKTELQIMQSFLKDADRLKRKHQTLRTIMTSLRELIYEAEDILADCEIRSKDEQQLVGRCSVCFIPSLSELPFYYQSGKRLKDINERVTNIKQNISSYLGVSFFGHTSSTTEDQNNQMPRWSSPIFDHTQVVGLEDDRDELLKKINQFLLGKRYLIVMDDVWSEDNAWWHCICEGLPKGNGSSVIITTRIEKVARKMGVSEEQTHQPKFLSGDNSWLLFRKIAFAETAGECIHSDLESAGKEIVQKCKGLPLAIKAVGGILLCKSPYLSEWRRIADNFREELAENDDSVKASLQLSYDELPSYLKSCFLCFSLYPEDCVISKEQLMHWWIGEDFVPVRNGRLALEVAKSCFSGLMNRCLIEVVDKTYSGNIVTCKMHDMVRDLAINLAEEDRFCTSNGIKSRHLSLKSDMDRRCFQTNLNLRVLLSTTKTGETNKVASSVAARFCGCRYLRVLDLSKSIFETHLTSLLDNIGFLQHLTYLSLSNTHPLVQVPHSLDKLSNLKILDLSYCQNLKVLPSYVTNLHNLIVLDVSYCGSLEYLPKGLGRLSNLQSLLGFRPARPNQSKGCRIAELKTLPLLETLELRLTREDEIGDDEVDILSSLLQLQFLTITCFDTHGSGLMEMMDKLSPPQQLLELCLKFFPGNMSPIWINPVSLPMLRHLSISSGNIVKMNQLFWGSGKNVWKVEALMLEALSDLQEKWAAFQLAMPLLRVMSVSWCPNLESFPIEDVGFRGGMWEKERPRRCTNLFWQQHEKSCPVYGSRFETCRDAWVKLVIVASDSLRAVKGGSCVLQNNQFKSLLSGALGDDYVLVKLVEETVEVNAGVFCVGAANEPQCIPVAEATERFSFHGVCKMRMICYVAM</sequence>
<dbReference type="InterPro" id="IPR038005">
    <property type="entry name" value="RX-like_CC"/>
</dbReference>
<dbReference type="InterPro" id="IPR032675">
    <property type="entry name" value="LRR_dom_sf"/>
</dbReference>
<dbReference type="CDD" id="cd14798">
    <property type="entry name" value="RX-CC_like"/>
    <property type="match status" value="1"/>
</dbReference>
<dbReference type="InterPro" id="IPR036388">
    <property type="entry name" value="WH-like_DNA-bd_sf"/>
</dbReference>
<keyword evidence="3" id="KW-0611">Plant defense</keyword>
<feature type="domain" description="Disease resistance R13L4/SHOC-2-like LRR" evidence="7">
    <location>
        <begin position="475"/>
        <end position="696"/>
    </location>
</feature>
<dbReference type="SUPFAM" id="SSF52058">
    <property type="entry name" value="L domain-like"/>
    <property type="match status" value="1"/>
</dbReference>